<keyword evidence="5" id="KW-1185">Reference proteome</keyword>
<comment type="similarity">
    <text evidence="1">Belongs to the ARG7 family.</text>
</comment>
<gene>
    <name evidence="4" type="primary">LOC112290369</name>
    <name evidence="3" type="ORF">PHYPA_017555</name>
</gene>
<feature type="region of interest" description="Disordered" evidence="2">
    <location>
        <begin position="41"/>
        <end position="67"/>
    </location>
</feature>
<evidence type="ECO:0000256" key="1">
    <source>
        <dbReference type="ARBA" id="ARBA00006974"/>
    </source>
</evidence>
<dbReference type="InterPro" id="IPR003676">
    <property type="entry name" value="SAUR_fam"/>
</dbReference>
<dbReference type="Gramene" id="Pp3c13_18910V3.2">
    <property type="protein sequence ID" value="PAC:32931336.CDS.1"/>
    <property type="gene ID" value="Pp3c13_18910"/>
</dbReference>
<reference evidence="3 5" key="2">
    <citation type="journal article" date="2018" name="Plant J.">
        <title>The Physcomitrella patens chromosome-scale assembly reveals moss genome structure and evolution.</title>
        <authorList>
            <person name="Lang D."/>
            <person name="Ullrich K.K."/>
            <person name="Murat F."/>
            <person name="Fuchs J."/>
            <person name="Jenkins J."/>
            <person name="Haas F.B."/>
            <person name="Piednoel M."/>
            <person name="Gundlach H."/>
            <person name="Van Bel M."/>
            <person name="Meyberg R."/>
            <person name="Vives C."/>
            <person name="Morata J."/>
            <person name="Symeonidi A."/>
            <person name="Hiss M."/>
            <person name="Muchero W."/>
            <person name="Kamisugi Y."/>
            <person name="Saleh O."/>
            <person name="Blanc G."/>
            <person name="Decker E.L."/>
            <person name="van Gessel N."/>
            <person name="Grimwood J."/>
            <person name="Hayes R.D."/>
            <person name="Graham S.W."/>
            <person name="Gunter L.E."/>
            <person name="McDaniel S.F."/>
            <person name="Hoernstein S.N.W."/>
            <person name="Larsson A."/>
            <person name="Li F.W."/>
            <person name="Perroud P.F."/>
            <person name="Phillips J."/>
            <person name="Ranjan P."/>
            <person name="Rokshar D.S."/>
            <person name="Rothfels C.J."/>
            <person name="Schneider L."/>
            <person name="Shu S."/>
            <person name="Stevenson D.W."/>
            <person name="Thummler F."/>
            <person name="Tillich M."/>
            <person name="Villarreal Aguilar J.C."/>
            <person name="Widiez T."/>
            <person name="Wong G.K."/>
            <person name="Wymore A."/>
            <person name="Zhang Y."/>
            <person name="Zimmer A.D."/>
            <person name="Quatrano R.S."/>
            <person name="Mayer K.F.X."/>
            <person name="Goodstein D."/>
            <person name="Casacuberta J.M."/>
            <person name="Vandepoele K."/>
            <person name="Reski R."/>
            <person name="Cuming A.C."/>
            <person name="Tuskan G.A."/>
            <person name="Maumus F."/>
            <person name="Salse J."/>
            <person name="Schmutz J."/>
            <person name="Rensing S.A."/>
        </authorList>
    </citation>
    <scope>NUCLEOTIDE SEQUENCE [LARGE SCALE GENOMIC DNA]</scope>
    <source>
        <strain evidence="4 5">cv. Gransden 2004</strain>
    </source>
</reference>
<dbReference type="PANTHER" id="PTHR31374:SF32">
    <property type="entry name" value="SAUR FAMILY PROTEIN"/>
    <property type="match status" value="1"/>
</dbReference>
<accession>A0A2K1JMD8</accession>
<reference evidence="4" key="3">
    <citation type="submission" date="2020-12" db="UniProtKB">
        <authorList>
            <consortium name="EnsemblPlants"/>
        </authorList>
    </citation>
    <scope>IDENTIFICATION</scope>
</reference>
<name>A0A2K1JMD8_PHYPA</name>
<dbReference type="Pfam" id="PF02519">
    <property type="entry name" value="Auxin_inducible"/>
    <property type="match status" value="1"/>
</dbReference>
<proteinExistence type="inferred from homology"/>
<protein>
    <submittedName>
        <fullName evidence="3 4">Uncharacterized protein</fullName>
    </submittedName>
</protein>
<evidence type="ECO:0000313" key="5">
    <source>
        <dbReference type="Proteomes" id="UP000006727"/>
    </source>
</evidence>
<dbReference type="EnsemblPlants" id="Pp3c13_18910V3.1">
    <property type="protein sequence ID" value="PAC:32931335.CDS.1"/>
    <property type="gene ID" value="Pp3c13_18910"/>
</dbReference>
<dbReference type="GO" id="GO:0009733">
    <property type="term" value="P:response to auxin"/>
    <property type="evidence" value="ECO:0007669"/>
    <property type="project" value="InterPro"/>
</dbReference>
<evidence type="ECO:0000313" key="4">
    <source>
        <dbReference type="EnsemblPlants" id="PAC:32931335.CDS.1"/>
    </source>
</evidence>
<dbReference type="OMA" id="NDQHLHI"/>
<dbReference type="Proteomes" id="UP000006727">
    <property type="component" value="Chromosome 13"/>
</dbReference>
<dbReference type="EnsemblPlants" id="Pp3c13_18910V3.2">
    <property type="protein sequence ID" value="PAC:32931336.CDS.1"/>
    <property type="gene ID" value="Pp3c13_18910"/>
</dbReference>
<dbReference type="Gramene" id="Pp3c13_18910V3.1">
    <property type="protein sequence ID" value="PAC:32931335.CDS.1"/>
    <property type="gene ID" value="Pp3c13_18910"/>
</dbReference>
<dbReference type="PANTHER" id="PTHR31374">
    <property type="entry name" value="AUXIN-INDUCED PROTEIN-LIKE-RELATED"/>
    <property type="match status" value="1"/>
</dbReference>
<sequence>MISGKRIGKLVKKFMRGVPEYGSPWANTRSLKRWWSGNFSISSRSWSHRSGESRSSSGSDSDDWNNDAPAGIPQGCFAVYVGPEMRRFVIHTTFLHKQVFRDLLKKTEEEYGFESEGGLRIACEAAVFEELLWQS</sequence>
<evidence type="ECO:0000256" key="2">
    <source>
        <dbReference type="SAM" id="MobiDB-lite"/>
    </source>
</evidence>
<dbReference type="AlphaFoldDB" id="A0A2K1JMD8"/>
<dbReference type="RefSeq" id="XP_024392314.1">
    <property type="nucleotide sequence ID" value="XM_024536546.2"/>
</dbReference>
<dbReference type="OrthoDB" id="1897212at2759"/>
<reference evidence="3 5" key="1">
    <citation type="journal article" date="2008" name="Science">
        <title>The Physcomitrella genome reveals evolutionary insights into the conquest of land by plants.</title>
        <authorList>
            <person name="Rensing S."/>
            <person name="Lang D."/>
            <person name="Zimmer A."/>
            <person name="Terry A."/>
            <person name="Salamov A."/>
            <person name="Shapiro H."/>
            <person name="Nishiyama T."/>
            <person name="Perroud P.-F."/>
            <person name="Lindquist E."/>
            <person name="Kamisugi Y."/>
            <person name="Tanahashi T."/>
            <person name="Sakakibara K."/>
            <person name="Fujita T."/>
            <person name="Oishi K."/>
            <person name="Shin-I T."/>
            <person name="Kuroki Y."/>
            <person name="Toyoda A."/>
            <person name="Suzuki Y."/>
            <person name="Hashimoto A."/>
            <person name="Yamaguchi K."/>
            <person name="Sugano A."/>
            <person name="Kohara Y."/>
            <person name="Fujiyama A."/>
            <person name="Anterola A."/>
            <person name="Aoki S."/>
            <person name="Ashton N."/>
            <person name="Barbazuk W.B."/>
            <person name="Barker E."/>
            <person name="Bennetzen J."/>
            <person name="Bezanilla M."/>
            <person name="Blankenship R."/>
            <person name="Cho S.H."/>
            <person name="Dutcher S."/>
            <person name="Estelle M."/>
            <person name="Fawcett J.A."/>
            <person name="Gundlach H."/>
            <person name="Hanada K."/>
            <person name="Heyl A."/>
            <person name="Hicks K.A."/>
            <person name="Hugh J."/>
            <person name="Lohr M."/>
            <person name="Mayer K."/>
            <person name="Melkozernov A."/>
            <person name="Murata T."/>
            <person name="Nelson D."/>
            <person name="Pils B."/>
            <person name="Prigge M."/>
            <person name="Reiss B."/>
            <person name="Renner T."/>
            <person name="Rombauts S."/>
            <person name="Rushton P."/>
            <person name="Sanderfoot A."/>
            <person name="Schween G."/>
            <person name="Shiu S.-H."/>
            <person name="Stueber K."/>
            <person name="Theodoulou F.L."/>
            <person name="Tu H."/>
            <person name="Van de Peer Y."/>
            <person name="Verrier P.J."/>
            <person name="Waters E."/>
            <person name="Wood A."/>
            <person name="Yang L."/>
            <person name="Cove D."/>
            <person name="Cuming A."/>
            <person name="Hasebe M."/>
            <person name="Lucas S."/>
            <person name="Mishler D.B."/>
            <person name="Reski R."/>
            <person name="Grigoriev I."/>
            <person name="Quatrano R.S."/>
            <person name="Boore J.L."/>
        </authorList>
    </citation>
    <scope>NUCLEOTIDE SEQUENCE [LARGE SCALE GENOMIC DNA]</scope>
    <source>
        <strain evidence="4 5">cv. Gransden 2004</strain>
    </source>
</reference>
<evidence type="ECO:0000313" key="3">
    <source>
        <dbReference type="EMBL" id="PNR42725.1"/>
    </source>
</evidence>
<dbReference type="EMBL" id="ABEU02000013">
    <property type="protein sequence ID" value="PNR42725.1"/>
    <property type="molecule type" value="Genomic_DNA"/>
</dbReference>
<organism evidence="3">
    <name type="scientific">Physcomitrium patens</name>
    <name type="common">Spreading-leaved earth moss</name>
    <name type="synonym">Physcomitrella patens</name>
    <dbReference type="NCBI Taxonomy" id="3218"/>
    <lineage>
        <taxon>Eukaryota</taxon>
        <taxon>Viridiplantae</taxon>
        <taxon>Streptophyta</taxon>
        <taxon>Embryophyta</taxon>
        <taxon>Bryophyta</taxon>
        <taxon>Bryophytina</taxon>
        <taxon>Bryopsida</taxon>
        <taxon>Funariidae</taxon>
        <taxon>Funariales</taxon>
        <taxon>Funariaceae</taxon>
        <taxon>Physcomitrium</taxon>
    </lineage>
</organism>
<dbReference type="GeneID" id="112290369"/>
<dbReference type="PaxDb" id="3218-PP1S305_19V6.1"/>